<evidence type="ECO:0000313" key="8">
    <source>
        <dbReference type="Proteomes" id="UP001081071"/>
    </source>
</evidence>
<dbReference type="SUPFAM" id="SSF48498">
    <property type="entry name" value="Tetracyclin repressor-like, C-terminal domain"/>
    <property type="match status" value="1"/>
</dbReference>
<dbReference type="Pfam" id="PF00440">
    <property type="entry name" value="TetR_N"/>
    <property type="match status" value="1"/>
</dbReference>
<protein>
    <submittedName>
        <fullName evidence="7">TetR/AcrR family transcriptional regulator</fullName>
    </submittedName>
</protein>
<dbReference type="EMBL" id="JAPWIJ010000005">
    <property type="protein sequence ID" value="MCZ4519360.1"/>
    <property type="molecule type" value="Genomic_DNA"/>
</dbReference>
<gene>
    <name evidence="7" type="ORF">O4220_12615</name>
</gene>
<evidence type="ECO:0000259" key="6">
    <source>
        <dbReference type="PROSITE" id="PS50977"/>
    </source>
</evidence>
<feature type="DNA-binding region" description="H-T-H motif" evidence="4">
    <location>
        <begin position="54"/>
        <end position="73"/>
    </location>
</feature>
<dbReference type="PRINTS" id="PR00455">
    <property type="entry name" value="HTHTETR"/>
</dbReference>
<keyword evidence="8" id="KW-1185">Reference proteome</keyword>
<dbReference type="InterPro" id="IPR054129">
    <property type="entry name" value="DesT_TetR_C"/>
</dbReference>
<sequence>MTDRHRGTVQEGVARMTSRDPVERRTRMSRESRANQLLDVAEELFATSGFEGTSMEDIAREAGVTKPVVYAHYPTKDIVFLECVRRARTELELQIREPEIMISAGAGVEAVMERAGDILFSMLERDPQRWMVLFNPSTALSKELSQQLTEMRRHTIDRIAEMLRHFSAADHEQDDAFAYAVSGVGEQLGRWWIANPDVPRSRVVELYRDFITGGLTASLQTAGDRTVGPS</sequence>
<name>A0ABT4MEE3_9NOCA</name>
<reference evidence="7" key="1">
    <citation type="submission" date="2022-12" db="EMBL/GenBank/DDBJ databases">
        <authorList>
            <person name="Krivoruchko A.V."/>
            <person name="Elkin A."/>
        </authorList>
    </citation>
    <scope>NUCLEOTIDE SEQUENCE</scope>
    <source>
        <strain evidence="7">IEGM 1391</strain>
    </source>
</reference>
<evidence type="ECO:0000256" key="4">
    <source>
        <dbReference type="PROSITE-ProRule" id="PRU00335"/>
    </source>
</evidence>
<accession>A0ABT4MEE3</accession>
<dbReference type="InterPro" id="IPR009057">
    <property type="entry name" value="Homeodomain-like_sf"/>
</dbReference>
<proteinExistence type="predicted"/>
<dbReference type="SUPFAM" id="SSF46689">
    <property type="entry name" value="Homeodomain-like"/>
    <property type="match status" value="1"/>
</dbReference>
<dbReference type="InterPro" id="IPR001647">
    <property type="entry name" value="HTH_TetR"/>
</dbReference>
<evidence type="ECO:0000313" key="7">
    <source>
        <dbReference type="EMBL" id="MCZ4519360.1"/>
    </source>
</evidence>
<organism evidence="7 8">
    <name type="scientific">Rhodococcus ruber</name>
    <dbReference type="NCBI Taxonomy" id="1830"/>
    <lineage>
        <taxon>Bacteria</taxon>
        <taxon>Bacillati</taxon>
        <taxon>Actinomycetota</taxon>
        <taxon>Actinomycetes</taxon>
        <taxon>Mycobacteriales</taxon>
        <taxon>Nocardiaceae</taxon>
        <taxon>Rhodococcus</taxon>
    </lineage>
</organism>
<evidence type="ECO:0000256" key="2">
    <source>
        <dbReference type="ARBA" id="ARBA00023125"/>
    </source>
</evidence>
<evidence type="ECO:0000256" key="3">
    <source>
        <dbReference type="ARBA" id="ARBA00023163"/>
    </source>
</evidence>
<evidence type="ECO:0000256" key="1">
    <source>
        <dbReference type="ARBA" id="ARBA00023015"/>
    </source>
</evidence>
<feature type="compositionally biased region" description="Basic and acidic residues" evidence="5">
    <location>
        <begin position="17"/>
        <end position="31"/>
    </location>
</feature>
<feature type="domain" description="HTH tetR-type" evidence="6">
    <location>
        <begin position="31"/>
        <end position="91"/>
    </location>
</feature>
<dbReference type="PANTHER" id="PTHR30055:SF146">
    <property type="entry name" value="HTH-TYPE TRANSCRIPTIONAL DUAL REGULATOR CECR"/>
    <property type="match status" value="1"/>
</dbReference>
<dbReference type="PROSITE" id="PS50977">
    <property type="entry name" value="HTH_TETR_2"/>
    <property type="match status" value="1"/>
</dbReference>
<evidence type="ECO:0000256" key="5">
    <source>
        <dbReference type="SAM" id="MobiDB-lite"/>
    </source>
</evidence>
<dbReference type="Proteomes" id="UP001081071">
    <property type="component" value="Unassembled WGS sequence"/>
</dbReference>
<dbReference type="Pfam" id="PF21943">
    <property type="entry name" value="TetR_C_46"/>
    <property type="match status" value="1"/>
</dbReference>
<dbReference type="PANTHER" id="PTHR30055">
    <property type="entry name" value="HTH-TYPE TRANSCRIPTIONAL REGULATOR RUTR"/>
    <property type="match status" value="1"/>
</dbReference>
<comment type="caution">
    <text evidence="7">The sequence shown here is derived from an EMBL/GenBank/DDBJ whole genome shotgun (WGS) entry which is preliminary data.</text>
</comment>
<dbReference type="RefSeq" id="WP_269604688.1">
    <property type="nucleotide sequence ID" value="NZ_JAPWIJ010000005.1"/>
</dbReference>
<keyword evidence="1" id="KW-0805">Transcription regulation</keyword>
<dbReference type="Gene3D" id="1.10.357.10">
    <property type="entry name" value="Tetracycline Repressor, domain 2"/>
    <property type="match status" value="1"/>
</dbReference>
<dbReference type="InterPro" id="IPR036271">
    <property type="entry name" value="Tet_transcr_reg_TetR-rel_C_sf"/>
</dbReference>
<keyword evidence="3" id="KW-0804">Transcription</keyword>
<dbReference type="InterPro" id="IPR050109">
    <property type="entry name" value="HTH-type_TetR-like_transc_reg"/>
</dbReference>
<keyword evidence="2 4" id="KW-0238">DNA-binding</keyword>
<feature type="region of interest" description="Disordered" evidence="5">
    <location>
        <begin position="1"/>
        <end position="31"/>
    </location>
</feature>